<keyword evidence="3 10" id="KW-0436">Ligase</keyword>
<keyword evidence="11" id="KW-1185">Reference proteome</keyword>
<keyword evidence="7" id="KW-0030">Aminoacyl-tRNA synthetase</keyword>
<protein>
    <recommendedName>
        <fullName evidence="2">valine--tRNA ligase</fullName>
        <ecNumber evidence="2">6.1.1.9</ecNumber>
    </recommendedName>
    <alternativeName>
        <fullName evidence="8">Valyl-tRNA synthetase</fullName>
    </alternativeName>
</protein>
<dbReference type="GO" id="GO:0004832">
    <property type="term" value="F:valine-tRNA ligase activity"/>
    <property type="evidence" value="ECO:0007669"/>
    <property type="project" value="UniProtKB-EC"/>
</dbReference>
<organism evidence="10 11">
    <name type="scientific">Chionoecetes opilio</name>
    <name type="common">Atlantic snow crab</name>
    <name type="synonym">Cancer opilio</name>
    <dbReference type="NCBI Taxonomy" id="41210"/>
    <lineage>
        <taxon>Eukaryota</taxon>
        <taxon>Metazoa</taxon>
        <taxon>Ecdysozoa</taxon>
        <taxon>Arthropoda</taxon>
        <taxon>Crustacea</taxon>
        <taxon>Multicrustacea</taxon>
        <taxon>Malacostraca</taxon>
        <taxon>Eumalacostraca</taxon>
        <taxon>Eucarida</taxon>
        <taxon>Decapoda</taxon>
        <taxon>Pleocyemata</taxon>
        <taxon>Brachyura</taxon>
        <taxon>Eubrachyura</taxon>
        <taxon>Majoidea</taxon>
        <taxon>Majidae</taxon>
        <taxon>Chionoecetes</taxon>
    </lineage>
</organism>
<dbReference type="EC" id="6.1.1.9" evidence="2"/>
<dbReference type="Gene3D" id="3.40.50.620">
    <property type="entry name" value="HUPs"/>
    <property type="match status" value="1"/>
</dbReference>
<keyword evidence="5" id="KW-0067">ATP-binding</keyword>
<evidence type="ECO:0000256" key="6">
    <source>
        <dbReference type="ARBA" id="ARBA00022917"/>
    </source>
</evidence>
<evidence type="ECO:0000256" key="5">
    <source>
        <dbReference type="ARBA" id="ARBA00022840"/>
    </source>
</evidence>
<comment type="similarity">
    <text evidence="1">Belongs to the class-I aminoacyl-tRNA synthetase family.</text>
</comment>
<evidence type="ECO:0000256" key="7">
    <source>
        <dbReference type="ARBA" id="ARBA00023146"/>
    </source>
</evidence>
<dbReference type="EMBL" id="JACEEZ010018337">
    <property type="protein sequence ID" value="KAG0717024.1"/>
    <property type="molecule type" value="Genomic_DNA"/>
</dbReference>
<gene>
    <name evidence="10" type="primary">Vars_1</name>
    <name evidence="10" type="ORF">GWK47_008289</name>
</gene>
<reference evidence="10" key="1">
    <citation type="submission" date="2020-07" db="EMBL/GenBank/DDBJ databases">
        <title>The High-quality genome of the commercially important snow crab, Chionoecetes opilio.</title>
        <authorList>
            <person name="Jeong J.-H."/>
            <person name="Ryu S."/>
        </authorList>
    </citation>
    <scope>NUCLEOTIDE SEQUENCE</scope>
    <source>
        <strain evidence="10">MADBK_172401_WGS</strain>
        <tissue evidence="10">Digestive gland</tissue>
    </source>
</reference>
<dbReference type="InterPro" id="IPR002300">
    <property type="entry name" value="aa-tRNA-synth_Ia"/>
</dbReference>
<dbReference type="PANTHER" id="PTHR11946">
    <property type="entry name" value="VALYL-TRNA SYNTHETASES"/>
    <property type="match status" value="1"/>
</dbReference>
<dbReference type="Proteomes" id="UP000770661">
    <property type="component" value="Unassembled WGS sequence"/>
</dbReference>
<evidence type="ECO:0000256" key="1">
    <source>
        <dbReference type="ARBA" id="ARBA00005594"/>
    </source>
</evidence>
<keyword evidence="4" id="KW-0547">Nucleotide-binding</keyword>
<feature type="domain" description="Aminoacyl-tRNA synthetase class Ia" evidence="9">
    <location>
        <begin position="147"/>
        <end position="218"/>
    </location>
</feature>
<evidence type="ECO:0000256" key="8">
    <source>
        <dbReference type="ARBA" id="ARBA00029936"/>
    </source>
</evidence>
<dbReference type="PANTHER" id="PTHR11946:SF109">
    <property type="entry name" value="VALINE--TRNA LIGASE"/>
    <property type="match status" value="1"/>
</dbReference>
<proteinExistence type="inferred from homology"/>
<evidence type="ECO:0000256" key="3">
    <source>
        <dbReference type="ARBA" id="ARBA00022598"/>
    </source>
</evidence>
<dbReference type="PRINTS" id="PR00986">
    <property type="entry name" value="TRNASYNTHVAL"/>
</dbReference>
<dbReference type="GO" id="GO:0006438">
    <property type="term" value="P:valyl-tRNA aminoacylation"/>
    <property type="evidence" value="ECO:0007669"/>
    <property type="project" value="InterPro"/>
</dbReference>
<evidence type="ECO:0000256" key="2">
    <source>
        <dbReference type="ARBA" id="ARBA00013169"/>
    </source>
</evidence>
<dbReference type="GO" id="GO:0005829">
    <property type="term" value="C:cytosol"/>
    <property type="evidence" value="ECO:0007669"/>
    <property type="project" value="TreeGrafter"/>
</dbReference>
<evidence type="ECO:0000256" key="4">
    <source>
        <dbReference type="ARBA" id="ARBA00022741"/>
    </source>
</evidence>
<evidence type="ECO:0000259" key="9">
    <source>
        <dbReference type="Pfam" id="PF00133"/>
    </source>
</evidence>
<evidence type="ECO:0000313" key="10">
    <source>
        <dbReference type="EMBL" id="KAG0717024.1"/>
    </source>
</evidence>
<dbReference type="OrthoDB" id="6364597at2759"/>
<dbReference type="SUPFAM" id="SSF52374">
    <property type="entry name" value="Nucleotidylyl transferase"/>
    <property type="match status" value="1"/>
</dbReference>
<sequence>MKTVRSGRDMTFHSYPFLTVVEKSPPLCQFEPRFEARTAVLAALSALGLCRGCRAYPMTVPRCSRTHDVIEPHPQTPVVRICVCVDWMFINCKELAREASEAVHSGRLVLVPGHPRKAWHGWLDNIKGLVCVSAALAFPVASVTSAAQEQDVSDTRFSSALFPFAALGWPGTQGQHATPDLTRLYPTTLLETGHDILFFWVARRVMLGLKLTGKLPFEVRLWLQPLLDL</sequence>
<keyword evidence="6" id="KW-0648">Protein biosynthesis</keyword>
<accession>A0A8J4Y686</accession>
<comment type="caution">
    <text evidence="10">The sequence shown here is derived from an EMBL/GenBank/DDBJ whole genome shotgun (WGS) entry which is preliminary data.</text>
</comment>
<dbReference type="Pfam" id="PF00133">
    <property type="entry name" value="tRNA-synt_1"/>
    <property type="match status" value="1"/>
</dbReference>
<name>A0A8J4Y686_CHIOP</name>
<dbReference type="InterPro" id="IPR002303">
    <property type="entry name" value="Valyl-tRNA_ligase"/>
</dbReference>
<dbReference type="AlphaFoldDB" id="A0A8J4Y686"/>
<dbReference type="InterPro" id="IPR014729">
    <property type="entry name" value="Rossmann-like_a/b/a_fold"/>
</dbReference>
<evidence type="ECO:0000313" key="11">
    <source>
        <dbReference type="Proteomes" id="UP000770661"/>
    </source>
</evidence>
<dbReference type="GO" id="GO:0005524">
    <property type="term" value="F:ATP binding"/>
    <property type="evidence" value="ECO:0007669"/>
    <property type="project" value="UniProtKB-KW"/>
</dbReference>